<dbReference type="GO" id="GO:0015386">
    <property type="term" value="F:potassium:proton antiporter activity"/>
    <property type="evidence" value="ECO:0007669"/>
    <property type="project" value="TreeGrafter"/>
</dbReference>
<evidence type="ECO:0000256" key="7">
    <source>
        <dbReference type="ARBA" id="ARBA00023065"/>
    </source>
</evidence>
<keyword evidence="2" id="KW-0813">Transport</keyword>
<keyword evidence="13" id="KW-1185">Reference proteome</keyword>
<evidence type="ECO:0000256" key="4">
    <source>
        <dbReference type="ARBA" id="ARBA00022692"/>
    </source>
</evidence>
<evidence type="ECO:0000256" key="10">
    <source>
        <dbReference type="SAM" id="Phobius"/>
    </source>
</evidence>
<gene>
    <name evidence="12" type="ORF">HMPREF9997_02303</name>
</gene>
<keyword evidence="4 10" id="KW-0812">Transmembrane</keyword>
<dbReference type="RefSeq" id="WP_006061724.1">
    <property type="nucleotide sequence ID" value="NZ_KB290820.1"/>
</dbReference>
<dbReference type="HOGENOM" id="CLU_005912_8_2_11"/>
<evidence type="ECO:0000256" key="8">
    <source>
        <dbReference type="ARBA" id="ARBA00023136"/>
    </source>
</evidence>
<dbReference type="AlphaFoldDB" id="L1MCA4"/>
<feature type="transmembrane region" description="Helical" evidence="10">
    <location>
        <begin position="151"/>
        <end position="169"/>
    </location>
</feature>
<keyword evidence="3" id="KW-1003">Cell membrane</keyword>
<dbReference type="EMBL" id="AMEM01000037">
    <property type="protein sequence ID" value="EKX88629.1"/>
    <property type="molecule type" value="Genomic_DNA"/>
</dbReference>
<dbReference type="Gene3D" id="6.10.140.1330">
    <property type="match status" value="1"/>
</dbReference>
<accession>L1MCA4</accession>
<feature type="transmembrane region" description="Helical" evidence="10">
    <location>
        <begin position="263"/>
        <end position="284"/>
    </location>
</feature>
<dbReference type="Pfam" id="PF00999">
    <property type="entry name" value="Na_H_Exchanger"/>
    <property type="match status" value="1"/>
</dbReference>
<dbReference type="STRING" id="1035195.HMPREF9997_02303"/>
<dbReference type="PANTHER" id="PTHR10110">
    <property type="entry name" value="SODIUM/HYDROGEN EXCHANGER"/>
    <property type="match status" value="1"/>
</dbReference>
<feature type="transmembrane region" description="Helical" evidence="10">
    <location>
        <begin position="47"/>
        <end position="68"/>
    </location>
</feature>
<comment type="caution">
    <text evidence="12">The sequence shown here is derived from an EMBL/GenBank/DDBJ whole genome shotgun (WGS) entry which is preliminary data.</text>
</comment>
<comment type="subcellular location">
    <subcellularLocation>
        <location evidence="1">Cell membrane</location>
        <topology evidence="1">Multi-pass membrane protein</topology>
    </subcellularLocation>
</comment>
<proteinExistence type="predicted"/>
<dbReference type="PATRIC" id="fig|1035195.3.peg.2060"/>
<dbReference type="GO" id="GO:0005886">
    <property type="term" value="C:plasma membrane"/>
    <property type="evidence" value="ECO:0007669"/>
    <property type="project" value="UniProtKB-SubCell"/>
</dbReference>
<sequence length="519" mass="56092">MEILLIITLMLFATVVIVAISDRFGLPWPVLITLVAASAFFFPSLPLLHIPAEMMLPIFLPPLLWALARRTSWAAIRSQWVTVVSLSVLLVLVSAVAAAGVALWMLPPIGIAGALVLGAAVAPPDPVAVDAVAEPAGVPRRLTGTLQIEGLFNDAASIVVFHLALAALTAGEKLSLVGGISAFLYSSIMAVGVGWLIGYGSAKLIDWMNSTVARNAFTWVIPFATYVLAEEIHASGVIAIVIAAVELNSRVKVGAEDRLTGHAFWETVEMLFTGVAFGLIGLSVRDAVEEVGAELVHAVVLGVVISAVLIAVRFGWMWVFYQINVRKGNRGLAPLRLQEVLLLTWAGMRGLVTLALVLSIPSDSFPMHHQLAVVALVVLLLTMVIPGLTLPWLMRKLDLDKGPDAQGDHAREQLRKRAYDKAMDVIAEHDGEIPADMIEGMRVWFAEQQHIGDHGTSAAEHRHETIVEFRKQMSAVRIQALEAAQNELLQARREPGVDPAVVDEVLHSVDQMIVAANRH</sequence>
<evidence type="ECO:0000313" key="12">
    <source>
        <dbReference type="EMBL" id="EKX88629.1"/>
    </source>
</evidence>
<feature type="transmembrane region" description="Helical" evidence="10">
    <location>
        <begin position="176"/>
        <end position="197"/>
    </location>
</feature>
<keyword evidence="9" id="KW-0739">Sodium transport</keyword>
<keyword evidence="5 10" id="KW-1133">Transmembrane helix</keyword>
<dbReference type="GO" id="GO:0098719">
    <property type="term" value="P:sodium ion import across plasma membrane"/>
    <property type="evidence" value="ECO:0007669"/>
    <property type="project" value="TreeGrafter"/>
</dbReference>
<evidence type="ECO:0000256" key="3">
    <source>
        <dbReference type="ARBA" id="ARBA00022475"/>
    </source>
</evidence>
<keyword evidence="6" id="KW-0915">Sodium</keyword>
<keyword evidence="8 10" id="KW-0472">Membrane</keyword>
<evidence type="ECO:0000256" key="1">
    <source>
        <dbReference type="ARBA" id="ARBA00004651"/>
    </source>
</evidence>
<keyword evidence="7" id="KW-0406">Ion transport</keyword>
<evidence type="ECO:0000256" key="6">
    <source>
        <dbReference type="ARBA" id="ARBA00023053"/>
    </source>
</evidence>
<feature type="transmembrane region" description="Helical" evidence="10">
    <location>
        <begin position="372"/>
        <end position="393"/>
    </location>
</feature>
<feature type="domain" description="Cation/H+ exchanger transmembrane" evidence="11">
    <location>
        <begin position="13"/>
        <end position="396"/>
    </location>
</feature>
<feature type="transmembrane region" description="Helical" evidence="10">
    <location>
        <begin position="217"/>
        <end position="242"/>
    </location>
</feature>
<feature type="transmembrane region" description="Helical" evidence="10">
    <location>
        <begin position="80"/>
        <end position="106"/>
    </location>
</feature>
<dbReference type="InterPro" id="IPR018422">
    <property type="entry name" value="Cation/H_exchanger_CPA1"/>
</dbReference>
<evidence type="ECO:0000256" key="2">
    <source>
        <dbReference type="ARBA" id="ARBA00022448"/>
    </source>
</evidence>
<evidence type="ECO:0000259" key="11">
    <source>
        <dbReference type="Pfam" id="PF00999"/>
    </source>
</evidence>
<dbReference type="PANTHER" id="PTHR10110:SF86">
    <property type="entry name" value="SODIUM_HYDROGEN EXCHANGER 7"/>
    <property type="match status" value="1"/>
</dbReference>
<dbReference type="eggNOG" id="COG0025">
    <property type="taxonomic scope" value="Bacteria"/>
</dbReference>
<name>L1MCA4_9CORY</name>
<dbReference type="InterPro" id="IPR006153">
    <property type="entry name" value="Cation/H_exchanger_TM"/>
</dbReference>
<organism evidence="12 13">
    <name type="scientific">Corynebacterium durum F0235</name>
    <dbReference type="NCBI Taxonomy" id="1035195"/>
    <lineage>
        <taxon>Bacteria</taxon>
        <taxon>Bacillati</taxon>
        <taxon>Actinomycetota</taxon>
        <taxon>Actinomycetes</taxon>
        <taxon>Mycobacteriales</taxon>
        <taxon>Corynebacteriaceae</taxon>
        <taxon>Corynebacterium</taxon>
    </lineage>
</organism>
<feature type="transmembrane region" description="Helical" evidence="10">
    <location>
        <begin position="296"/>
        <end position="319"/>
    </location>
</feature>
<reference evidence="12 13" key="1">
    <citation type="submission" date="2012-05" db="EMBL/GenBank/DDBJ databases">
        <authorList>
            <person name="Weinstock G."/>
            <person name="Sodergren E."/>
            <person name="Lobos E.A."/>
            <person name="Fulton L."/>
            <person name="Fulton R."/>
            <person name="Courtney L."/>
            <person name="Fronick C."/>
            <person name="O'Laughlin M."/>
            <person name="Godfrey J."/>
            <person name="Wilson R.M."/>
            <person name="Miner T."/>
            <person name="Farmer C."/>
            <person name="Delehaunty K."/>
            <person name="Cordes M."/>
            <person name="Minx P."/>
            <person name="Tomlinson C."/>
            <person name="Chen J."/>
            <person name="Wollam A."/>
            <person name="Pepin K.H."/>
            <person name="Bhonagiri V."/>
            <person name="Zhang X."/>
            <person name="Suruliraj S."/>
            <person name="Warren W."/>
            <person name="Mitreva M."/>
            <person name="Mardis E.R."/>
            <person name="Wilson R.K."/>
        </authorList>
    </citation>
    <scope>NUCLEOTIDE SEQUENCE [LARGE SCALE GENOMIC DNA]</scope>
    <source>
        <strain evidence="12 13">F0235</strain>
    </source>
</reference>
<dbReference type="GO" id="GO:0015385">
    <property type="term" value="F:sodium:proton antiporter activity"/>
    <property type="evidence" value="ECO:0007669"/>
    <property type="project" value="InterPro"/>
</dbReference>
<dbReference type="GO" id="GO:0051453">
    <property type="term" value="P:regulation of intracellular pH"/>
    <property type="evidence" value="ECO:0007669"/>
    <property type="project" value="TreeGrafter"/>
</dbReference>
<dbReference type="Proteomes" id="UP000010445">
    <property type="component" value="Unassembled WGS sequence"/>
</dbReference>
<evidence type="ECO:0000256" key="5">
    <source>
        <dbReference type="ARBA" id="ARBA00022989"/>
    </source>
</evidence>
<dbReference type="OrthoDB" id="57886at2"/>
<feature type="transmembrane region" description="Helical" evidence="10">
    <location>
        <begin position="340"/>
        <end position="360"/>
    </location>
</feature>
<protein>
    <submittedName>
        <fullName evidence="12">Transporter, CPA2 family</fullName>
    </submittedName>
</protein>
<evidence type="ECO:0000256" key="9">
    <source>
        <dbReference type="ARBA" id="ARBA00023201"/>
    </source>
</evidence>
<evidence type="ECO:0000313" key="13">
    <source>
        <dbReference type="Proteomes" id="UP000010445"/>
    </source>
</evidence>